<feature type="transmembrane region" description="Helical" evidence="5">
    <location>
        <begin position="40"/>
        <end position="59"/>
    </location>
</feature>
<dbReference type="AlphaFoldDB" id="A0A914YFB3"/>
<dbReference type="PANTHER" id="PTHR11384:SF59">
    <property type="entry name" value="LYSOSOMAL COBALAMIN TRANSPORTER ABCD4"/>
    <property type="match status" value="1"/>
</dbReference>
<dbReference type="GO" id="GO:0006635">
    <property type="term" value="P:fatty acid beta-oxidation"/>
    <property type="evidence" value="ECO:0007669"/>
    <property type="project" value="TreeGrafter"/>
</dbReference>
<evidence type="ECO:0000256" key="4">
    <source>
        <dbReference type="ARBA" id="ARBA00023136"/>
    </source>
</evidence>
<dbReference type="Proteomes" id="UP000887577">
    <property type="component" value="Unplaced"/>
</dbReference>
<feature type="domain" description="ABC transmembrane type-1" evidence="6">
    <location>
        <begin position="96"/>
        <end position="254"/>
    </location>
</feature>
<dbReference type="InterPro" id="IPR050835">
    <property type="entry name" value="ABC_transporter_sub-D"/>
</dbReference>
<evidence type="ECO:0000313" key="8">
    <source>
        <dbReference type="WBParaSite" id="PSU_v2.g18985.t1"/>
    </source>
</evidence>
<dbReference type="Gene3D" id="1.20.1560.10">
    <property type="entry name" value="ABC transporter type 1, transmembrane domain"/>
    <property type="match status" value="1"/>
</dbReference>
<keyword evidence="3 5" id="KW-1133">Transmembrane helix</keyword>
<keyword evidence="7" id="KW-1185">Reference proteome</keyword>
<dbReference type="Pfam" id="PF06472">
    <property type="entry name" value="ABC_membrane_2"/>
    <property type="match status" value="1"/>
</dbReference>
<dbReference type="GO" id="GO:0005778">
    <property type="term" value="C:peroxisomal membrane"/>
    <property type="evidence" value="ECO:0007669"/>
    <property type="project" value="TreeGrafter"/>
</dbReference>
<dbReference type="GO" id="GO:0005324">
    <property type="term" value="F:long-chain fatty acid transmembrane transporter activity"/>
    <property type="evidence" value="ECO:0007669"/>
    <property type="project" value="TreeGrafter"/>
</dbReference>
<dbReference type="PROSITE" id="PS50929">
    <property type="entry name" value="ABC_TM1F"/>
    <property type="match status" value="1"/>
</dbReference>
<feature type="transmembrane region" description="Helical" evidence="5">
    <location>
        <begin position="120"/>
        <end position="139"/>
    </location>
</feature>
<sequence length="474" mass="53512">MAKFVLLISFIDEIATYFVGVLPKEFHVVLGKREEHEFQKLILMAAGIVIGKAFTMAAIKYAGSMLYLRCREICDFTLHRLYFKRHGFYRLNILSNNLDNPDQRMTQDVEKCCRIFTSELLAPILMAPFIICYYTYLTYISSGFLGPITIYIFFIIATVVNKLLLSPTIELVTEQEQKEGDFRLKHVEVRSNTESIAFYQSGLTENVFTNQKLGSLLKTQKKLFNWRFALGFSTNFFGYFGGVLSYFILAIAIFYQKNYSELSGSDLNGVISENAFYYLYLIHSFTQLIALSEKFGDMAGVTHRVIELFEELNRLHQDRLEMDRPPSTVPSTVVVIASGNENEKKGNSIGCISRTEESLDGTQRIEELHGRQAYGIELESDEEEAAYLLGAPRIQRRSLRQVSHAPLKNVNEGRSVSVVRGGGGGSGGDDTDNEEWMDDGIAMTIDSATVAFPDERTSPLVISKLSSFFVGSLY</sequence>
<dbReference type="WBParaSite" id="PSU_v2.g18985.t1">
    <property type="protein sequence ID" value="PSU_v2.g18985.t1"/>
    <property type="gene ID" value="PSU_v2.g18985"/>
</dbReference>
<dbReference type="InterPro" id="IPR036640">
    <property type="entry name" value="ABC1_TM_sf"/>
</dbReference>
<dbReference type="GO" id="GO:0005524">
    <property type="term" value="F:ATP binding"/>
    <property type="evidence" value="ECO:0007669"/>
    <property type="project" value="InterPro"/>
</dbReference>
<dbReference type="GO" id="GO:0007031">
    <property type="term" value="P:peroxisome organization"/>
    <property type="evidence" value="ECO:0007669"/>
    <property type="project" value="TreeGrafter"/>
</dbReference>
<organism evidence="7 8">
    <name type="scientific">Panagrolaimus superbus</name>
    <dbReference type="NCBI Taxonomy" id="310955"/>
    <lineage>
        <taxon>Eukaryota</taxon>
        <taxon>Metazoa</taxon>
        <taxon>Ecdysozoa</taxon>
        <taxon>Nematoda</taxon>
        <taxon>Chromadorea</taxon>
        <taxon>Rhabditida</taxon>
        <taxon>Tylenchina</taxon>
        <taxon>Panagrolaimomorpha</taxon>
        <taxon>Panagrolaimoidea</taxon>
        <taxon>Panagrolaimidae</taxon>
        <taxon>Panagrolaimus</taxon>
    </lineage>
</organism>
<dbReference type="SUPFAM" id="SSF90123">
    <property type="entry name" value="ABC transporter transmembrane region"/>
    <property type="match status" value="1"/>
</dbReference>
<keyword evidence="2 5" id="KW-0812">Transmembrane</keyword>
<evidence type="ECO:0000256" key="1">
    <source>
        <dbReference type="ARBA" id="ARBA00022448"/>
    </source>
</evidence>
<dbReference type="GO" id="GO:0042760">
    <property type="term" value="P:very long-chain fatty acid catabolic process"/>
    <property type="evidence" value="ECO:0007669"/>
    <property type="project" value="TreeGrafter"/>
</dbReference>
<feature type="transmembrane region" description="Helical" evidence="5">
    <location>
        <begin position="228"/>
        <end position="255"/>
    </location>
</feature>
<evidence type="ECO:0000256" key="3">
    <source>
        <dbReference type="ARBA" id="ARBA00022989"/>
    </source>
</evidence>
<accession>A0A914YFB3</accession>
<name>A0A914YFB3_9BILA</name>
<evidence type="ECO:0000256" key="2">
    <source>
        <dbReference type="ARBA" id="ARBA00022692"/>
    </source>
</evidence>
<dbReference type="GO" id="GO:0140359">
    <property type="term" value="F:ABC-type transporter activity"/>
    <property type="evidence" value="ECO:0007669"/>
    <property type="project" value="InterPro"/>
</dbReference>
<keyword evidence="1" id="KW-0813">Transport</keyword>
<evidence type="ECO:0000259" key="6">
    <source>
        <dbReference type="PROSITE" id="PS50929"/>
    </source>
</evidence>
<dbReference type="PANTHER" id="PTHR11384">
    <property type="entry name" value="ATP-BINDING CASSETTE, SUB-FAMILY D MEMBER"/>
    <property type="match status" value="1"/>
</dbReference>
<evidence type="ECO:0000256" key="5">
    <source>
        <dbReference type="SAM" id="Phobius"/>
    </source>
</evidence>
<dbReference type="InterPro" id="IPR011527">
    <property type="entry name" value="ABC1_TM_dom"/>
</dbReference>
<keyword evidence="4 5" id="KW-0472">Membrane</keyword>
<protein>
    <submittedName>
        <fullName evidence="8">ABC transmembrane type-1 domain-containing protein</fullName>
    </submittedName>
</protein>
<proteinExistence type="predicted"/>
<feature type="transmembrane region" description="Helical" evidence="5">
    <location>
        <begin position="145"/>
        <end position="165"/>
    </location>
</feature>
<dbReference type="GO" id="GO:0015910">
    <property type="term" value="P:long-chain fatty acid import into peroxisome"/>
    <property type="evidence" value="ECO:0007669"/>
    <property type="project" value="TreeGrafter"/>
</dbReference>
<evidence type="ECO:0000313" key="7">
    <source>
        <dbReference type="Proteomes" id="UP000887577"/>
    </source>
</evidence>
<reference evidence="8" key="1">
    <citation type="submission" date="2022-11" db="UniProtKB">
        <authorList>
            <consortium name="WormBaseParasite"/>
        </authorList>
    </citation>
    <scope>IDENTIFICATION</scope>
</reference>